<evidence type="ECO:0000256" key="1">
    <source>
        <dbReference type="ARBA" id="ARBA00023002"/>
    </source>
</evidence>
<proteinExistence type="predicted"/>
<keyword evidence="1" id="KW-0560">Oxidoreductase</keyword>
<evidence type="ECO:0000259" key="3">
    <source>
        <dbReference type="Pfam" id="PF01408"/>
    </source>
</evidence>
<name>A0A6B0YQH8_9CHLR</name>
<dbReference type="EMBL" id="VXRG01000062">
    <property type="protein sequence ID" value="MXY93200.1"/>
    <property type="molecule type" value="Genomic_DNA"/>
</dbReference>
<dbReference type="AlphaFoldDB" id="A0A6B0YQH8"/>
<dbReference type="InterPro" id="IPR036291">
    <property type="entry name" value="NAD(P)-bd_dom_sf"/>
</dbReference>
<feature type="compositionally biased region" description="Basic and acidic residues" evidence="2">
    <location>
        <begin position="359"/>
        <end position="369"/>
    </location>
</feature>
<gene>
    <name evidence="5" type="ORF">F4Y42_07075</name>
</gene>
<dbReference type="InterPro" id="IPR050463">
    <property type="entry name" value="Gfo/Idh/MocA_oxidrdct_glycsds"/>
</dbReference>
<reference evidence="5" key="1">
    <citation type="submission" date="2019-09" db="EMBL/GenBank/DDBJ databases">
        <title>Characterisation of the sponge microbiome using genome-centric metagenomics.</title>
        <authorList>
            <person name="Engelberts J.P."/>
            <person name="Robbins S.J."/>
            <person name="De Goeij J.M."/>
            <person name="Aranda M."/>
            <person name="Bell S.C."/>
            <person name="Webster N.S."/>
        </authorList>
    </citation>
    <scope>NUCLEOTIDE SEQUENCE</scope>
    <source>
        <strain evidence="5">SB0664_bin_27</strain>
    </source>
</reference>
<dbReference type="Pfam" id="PF22725">
    <property type="entry name" value="GFO_IDH_MocA_C3"/>
    <property type="match status" value="1"/>
</dbReference>
<comment type="caution">
    <text evidence="5">The sequence shown here is derived from an EMBL/GenBank/DDBJ whole genome shotgun (WGS) entry which is preliminary data.</text>
</comment>
<evidence type="ECO:0000313" key="5">
    <source>
        <dbReference type="EMBL" id="MXY93200.1"/>
    </source>
</evidence>
<dbReference type="SUPFAM" id="SSF51735">
    <property type="entry name" value="NAD(P)-binding Rossmann-fold domains"/>
    <property type="match status" value="1"/>
</dbReference>
<organism evidence="5">
    <name type="scientific">Caldilineaceae bacterium SB0664_bin_27</name>
    <dbReference type="NCBI Taxonomy" id="2605260"/>
    <lineage>
        <taxon>Bacteria</taxon>
        <taxon>Bacillati</taxon>
        <taxon>Chloroflexota</taxon>
        <taxon>Caldilineae</taxon>
        <taxon>Caldilineales</taxon>
        <taxon>Caldilineaceae</taxon>
    </lineage>
</organism>
<feature type="domain" description="Gfo/Idh/MocA-like oxidoreductase N-terminal" evidence="3">
    <location>
        <begin position="6"/>
        <end position="120"/>
    </location>
</feature>
<dbReference type="PANTHER" id="PTHR43818">
    <property type="entry name" value="BCDNA.GH03377"/>
    <property type="match status" value="1"/>
</dbReference>
<sequence length="369" mass="41247">MTQPTRIGIVGCGSVMQRPYMRLIQPMRATGTVDVTIACDVREAVRPVVQDRLGIERFTTDYEEVIDSDVDVVMVLTSMREHGPITRAALAAGKHVLVEKPMAVTLEEAAEIVEMARSSPGLLVCAPHVALSNTYQTMWRHIHRGDIGKVLMARARYGHAGPDWRPWFYLEGGGALFDLGVYNITCLTGWLGPAKRVMAMTGVAIPERVVGGKMMQVEAEDNAHVLIDWGENVFGVVTTGFTMQKYRSPALEIYGSQGTIQMTGDDWAPTGYELWRNDVGAWQIHEGTDRSWTWTDGIRHLIECIQEGTTPIVQPEHAYHVLEIMLKAQESGRDGQSKELGSTFTPPTFEEEEEEEEIAEHLVHDWTQR</sequence>
<dbReference type="InterPro" id="IPR000683">
    <property type="entry name" value="Gfo/Idh/MocA-like_OxRdtase_N"/>
</dbReference>
<dbReference type="PANTHER" id="PTHR43818:SF11">
    <property type="entry name" value="BCDNA.GH03377"/>
    <property type="match status" value="1"/>
</dbReference>
<dbReference type="SUPFAM" id="SSF55347">
    <property type="entry name" value="Glyceraldehyde-3-phosphate dehydrogenase-like, C-terminal domain"/>
    <property type="match status" value="1"/>
</dbReference>
<evidence type="ECO:0000259" key="4">
    <source>
        <dbReference type="Pfam" id="PF22725"/>
    </source>
</evidence>
<dbReference type="Gene3D" id="3.30.360.10">
    <property type="entry name" value="Dihydrodipicolinate Reductase, domain 2"/>
    <property type="match status" value="1"/>
</dbReference>
<accession>A0A6B0YQH8</accession>
<protein>
    <submittedName>
        <fullName evidence="5">Gfo/Idh/MocA family oxidoreductase</fullName>
    </submittedName>
</protein>
<dbReference type="GO" id="GO:0000166">
    <property type="term" value="F:nucleotide binding"/>
    <property type="evidence" value="ECO:0007669"/>
    <property type="project" value="InterPro"/>
</dbReference>
<feature type="domain" description="GFO/IDH/MocA-like oxidoreductase" evidence="4">
    <location>
        <begin position="135"/>
        <end position="260"/>
    </location>
</feature>
<dbReference type="Gene3D" id="3.40.50.720">
    <property type="entry name" value="NAD(P)-binding Rossmann-like Domain"/>
    <property type="match status" value="1"/>
</dbReference>
<dbReference type="GO" id="GO:0016491">
    <property type="term" value="F:oxidoreductase activity"/>
    <property type="evidence" value="ECO:0007669"/>
    <property type="project" value="UniProtKB-KW"/>
</dbReference>
<evidence type="ECO:0000256" key="2">
    <source>
        <dbReference type="SAM" id="MobiDB-lite"/>
    </source>
</evidence>
<feature type="compositionally biased region" description="Acidic residues" evidence="2">
    <location>
        <begin position="349"/>
        <end position="358"/>
    </location>
</feature>
<feature type="region of interest" description="Disordered" evidence="2">
    <location>
        <begin position="332"/>
        <end position="369"/>
    </location>
</feature>
<dbReference type="InterPro" id="IPR055170">
    <property type="entry name" value="GFO_IDH_MocA-like_dom"/>
</dbReference>
<dbReference type="Pfam" id="PF01408">
    <property type="entry name" value="GFO_IDH_MocA"/>
    <property type="match status" value="1"/>
</dbReference>